<dbReference type="InterPro" id="IPR006037">
    <property type="entry name" value="RCK_C"/>
</dbReference>
<geneLocation type="plasmid" evidence="9 10">
    <name>pPF72-1</name>
</geneLocation>
<evidence type="ECO:0000313" key="10">
    <source>
        <dbReference type="Proteomes" id="UP000035651"/>
    </source>
</evidence>
<feature type="transmembrane region" description="Helical" evidence="7">
    <location>
        <begin position="584"/>
        <end position="604"/>
    </location>
</feature>
<evidence type="ECO:0000256" key="2">
    <source>
        <dbReference type="ARBA" id="ARBA00022448"/>
    </source>
</evidence>
<feature type="domain" description="RCK C-terminal" evidence="8">
    <location>
        <begin position="213"/>
        <end position="304"/>
    </location>
</feature>
<name>A0A0H3X3H7_9BURK</name>
<accession>A0A0H3X3H7</accession>
<proteinExistence type="predicted"/>
<organism evidence="9 10">
    <name type="scientific">Pandoraea faecigallinarum</name>
    <dbReference type="NCBI Taxonomy" id="656179"/>
    <lineage>
        <taxon>Bacteria</taxon>
        <taxon>Pseudomonadati</taxon>
        <taxon>Pseudomonadota</taxon>
        <taxon>Betaproteobacteria</taxon>
        <taxon>Burkholderiales</taxon>
        <taxon>Burkholderiaceae</taxon>
        <taxon>Pandoraea</taxon>
    </lineage>
</organism>
<dbReference type="Gene3D" id="3.30.70.1450">
    <property type="entry name" value="Regulator of K+ conductance, C-terminal domain"/>
    <property type="match status" value="2"/>
</dbReference>
<feature type="transmembrane region" description="Helical" evidence="7">
    <location>
        <begin position="504"/>
        <end position="532"/>
    </location>
</feature>
<dbReference type="Pfam" id="PF02080">
    <property type="entry name" value="TrkA_C"/>
    <property type="match status" value="1"/>
</dbReference>
<dbReference type="GO" id="GO:0005886">
    <property type="term" value="C:plasma membrane"/>
    <property type="evidence" value="ECO:0007669"/>
    <property type="project" value="TreeGrafter"/>
</dbReference>
<protein>
    <submittedName>
        <fullName evidence="9">Citrate transporter</fullName>
    </submittedName>
</protein>
<dbReference type="KEGG" id="pfg:AB870_24340"/>
<feature type="transmembrane region" description="Helical" evidence="7">
    <location>
        <begin position="466"/>
        <end position="484"/>
    </location>
</feature>
<dbReference type="InterPro" id="IPR004680">
    <property type="entry name" value="Cit_transptr-like_dom"/>
</dbReference>
<dbReference type="EMBL" id="CP011808">
    <property type="protein sequence ID" value="AKM33326.1"/>
    <property type="molecule type" value="Genomic_DNA"/>
</dbReference>
<dbReference type="Pfam" id="PF03600">
    <property type="entry name" value="CitMHS"/>
    <property type="match status" value="1"/>
</dbReference>
<feature type="transmembrane region" description="Helical" evidence="7">
    <location>
        <begin position="57"/>
        <end position="75"/>
    </location>
</feature>
<feature type="domain" description="RCK C-terminal" evidence="8">
    <location>
        <begin position="311"/>
        <end position="394"/>
    </location>
</feature>
<evidence type="ECO:0000256" key="3">
    <source>
        <dbReference type="ARBA" id="ARBA00022692"/>
    </source>
</evidence>
<evidence type="ECO:0000256" key="7">
    <source>
        <dbReference type="SAM" id="Phobius"/>
    </source>
</evidence>
<evidence type="ECO:0000256" key="4">
    <source>
        <dbReference type="ARBA" id="ARBA00022737"/>
    </source>
</evidence>
<dbReference type="RefSeq" id="WP_047909294.1">
    <property type="nucleotide sequence ID" value="NZ_CP011808.2"/>
</dbReference>
<keyword evidence="2" id="KW-0813">Transport</keyword>
<feature type="transmembrane region" description="Helical" evidence="7">
    <location>
        <begin position="28"/>
        <end position="45"/>
    </location>
</feature>
<dbReference type="Proteomes" id="UP000035651">
    <property type="component" value="Plasmid pPF72-1"/>
</dbReference>
<evidence type="ECO:0000259" key="8">
    <source>
        <dbReference type="PROSITE" id="PS51202"/>
    </source>
</evidence>
<keyword evidence="6 7" id="KW-0472">Membrane</keyword>
<dbReference type="InterPro" id="IPR036721">
    <property type="entry name" value="RCK_C_sf"/>
</dbReference>
<feature type="transmembrane region" description="Helical" evidence="7">
    <location>
        <begin position="544"/>
        <end position="564"/>
    </location>
</feature>
<feature type="transmembrane region" description="Helical" evidence="7">
    <location>
        <begin position="5"/>
        <end position="22"/>
    </location>
</feature>
<sequence>MPSDLLLTFGLLCSALVMFIVGRPRADAVALIMIVMLPALGIVSLPQALAGFSNPNVLLIATLFVIGDGLVRAGVAHRLGEYLVRRGAANESRLVALLMGIVGMLGAIMSPSAVVVIFLPIVLNIARKSNIAYSRLVMPIGVAAMTSGMLTLATSSNLVANSALIYRGHEGVSFFALSCVGGPILIAAIAYMLVTRRSLSGKKVSSPQPRPTMQAWVERYSLAGRAFRLGVGSDSPLVGQTLGTFDLDYGDGGAHVVAVERYVGMGELVMLGTAQTTIAADDVLLLDADAAAFNVGSFCAHYGLSELPMSGAYFMDQTHDVGMAEVIVPPDSRLIGVLASKSVLQRHGVTVVGLRRRRGPIKQGLRTVRLKVGDTLLVVGTWNSIFAMQSVERDIVCLAMPVESETLVPVPHKSLQALGCLALTVILMLTPGVPTALAGLVGCLLMGLFGCVTLDSAYRAINWRSIILIVGMLPFAIALQHTGGVDLVVNTLVQVTSQWGPRSMVAAVFALTLGVGMVIASTPTVVLMAPVAVTMAEHMGWSPYPFAITVAIASSASYMSPIATPVNALVSSAGNYKLWDFIRIGTPMAVIAGVITVALVPIFWPM</sequence>
<comment type="subcellular location">
    <subcellularLocation>
        <location evidence="1">Membrane</location>
        <topology evidence="1">Multi-pass membrane protein</topology>
    </subcellularLocation>
</comment>
<evidence type="ECO:0000256" key="5">
    <source>
        <dbReference type="ARBA" id="ARBA00022989"/>
    </source>
</evidence>
<dbReference type="AlphaFoldDB" id="A0A0H3X3H7"/>
<dbReference type="GO" id="GO:0008324">
    <property type="term" value="F:monoatomic cation transmembrane transporter activity"/>
    <property type="evidence" value="ECO:0007669"/>
    <property type="project" value="InterPro"/>
</dbReference>
<feature type="transmembrane region" description="Helical" evidence="7">
    <location>
        <begin position="436"/>
        <end position="454"/>
    </location>
</feature>
<dbReference type="OrthoDB" id="9809303at2"/>
<reference evidence="9" key="1">
    <citation type="submission" date="2016-06" db="EMBL/GenBank/DDBJ databases">
        <title>Complete Genome Sequence of Pandoraea faecigallinarum DSM-23572.</title>
        <authorList>
            <person name="Yong D."/>
            <person name="Ee R."/>
            <person name="Lim Y.-L."/>
            <person name="Yin W.-F."/>
            <person name="Chan K.-G."/>
        </authorList>
    </citation>
    <scope>NUCLEOTIDE SEQUENCE</scope>
    <source>
        <strain evidence="9">DSM 23572</strain>
        <plasmid evidence="9">pPF72-1</plasmid>
    </source>
</reference>
<dbReference type="InterPro" id="IPR051679">
    <property type="entry name" value="DASS-Related_Transporters"/>
</dbReference>
<feature type="transmembrane region" description="Helical" evidence="7">
    <location>
        <begin position="95"/>
        <end position="124"/>
    </location>
</feature>
<dbReference type="GO" id="GO:0006813">
    <property type="term" value="P:potassium ion transport"/>
    <property type="evidence" value="ECO:0007669"/>
    <property type="project" value="InterPro"/>
</dbReference>
<keyword evidence="9" id="KW-0614">Plasmid</keyword>
<feature type="transmembrane region" description="Helical" evidence="7">
    <location>
        <begin position="136"/>
        <end position="160"/>
    </location>
</feature>
<dbReference type="PANTHER" id="PTHR43652:SF1">
    <property type="entry name" value="RESPONSE REGULATOR"/>
    <property type="match status" value="1"/>
</dbReference>
<evidence type="ECO:0000256" key="6">
    <source>
        <dbReference type="ARBA" id="ARBA00023136"/>
    </source>
</evidence>
<dbReference type="SUPFAM" id="SSF116726">
    <property type="entry name" value="TrkA C-terminal domain-like"/>
    <property type="match status" value="2"/>
</dbReference>
<keyword evidence="3 7" id="KW-0812">Transmembrane</keyword>
<evidence type="ECO:0000256" key="1">
    <source>
        <dbReference type="ARBA" id="ARBA00004141"/>
    </source>
</evidence>
<keyword evidence="4" id="KW-0677">Repeat</keyword>
<keyword evidence="5 7" id="KW-1133">Transmembrane helix</keyword>
<dbReference type="PROSITE" id="PS51202">
    <property type="entry name" value="RCK_C"/>
    <property type="match status" value="2"/>
</dbReference>
<dbReference type="PROSITE" id="PS01271">
    <property type="entry name" value="NA_SULFATE"/>
    <property type="match status" value="1"/>
</dbReference>
<keyword evidence="10" id="KW-1185">Reference proteome</keyword>
<evidence type="ECO:0000313" key="9">
    <source>
        <dbReference type="EMBL" id="AKM33326.1"/>
    </source>
</evidence>
<dbReference type="InterPro" id="IPR031312">
    <property type="entry name" value="Na/sul_symport_CS"/>
</dbReference>
<feature type="transmembrane region" description="Helical" evidence="7">
    <location>
        <begin position="172"/>
        <end position="194"/>
    </location>
</feature>
<gene>
    <name evidence="9" type="ORF">AB870_24340</name>
</gene>
<dbReference type="PANTHER" id="PTHR43652">
    <property type="entry name" value="BASIC AMINO ACID ANTIPORTER YFCC-RELATED"/>
    <property type="match status" value="1"/>
</dbReference>
<dbReference type="PATRIC" id="fig|656179.3.peg.5225"/>